<dbReference type="CDD" id="cd13128">
    <property type="entry name" value="MATE_Wzx_like"/>
    <property type="match status" value="1"/>
</dbReference>
<evidence type="ECO:0000256" key="6">
    <source>
        <dbReference type="SAM" id="Phobius"/>
    </source>
</evidence>
<keyword evidence="4 6" id="KW-1133">Transmembrane helix</keyword>
<keyword evidence="3 6" id="KW-0812">Transmembrane</keyword>
<evidence type="ECO:0000313" key="8">
    <source>
        <dbReference type="Proteomes" id="UP000239471"/>
    </source>
</evidence>
<feature type="transmembrane region" description="Helical" evidence="6">
    <location>
        <begin position="412"/>
        <end position="429"/>
    </location>
</feature>
<dbReference type="AlphaFoldDB" id="A0A2T0BGE7"/>
<dbReference type="InterPro" id="IPR050833">
    <property type="entry name" value="Poly_Biosynth_Transport"/>
</dbReference>
<keyword evidence="2" id="KW-1003">Cell membrane</keyword>
<protein>
    <submittedName>
        <fullName evidence="7">Colanic acid exporter</fullName>
    </submittedName>
</protein>
<feature type="transmembrane region" description="Helical" evidence="6">
    <location>
        <begin position="165"/>
        <end position="185"/>
    </location>
</feature>
<reference evidence="7 8" key="1">
    <citation type="submission" date="2018-03" db="EMBL/GenBank/DDBJ databases">
        <title>Genome sequence of Clostridium vincentii DSM 10228.</title>
        <authorList>
            <person name="Poehlein A."/>
            <person name="Daniel R."/>
        </authorList>
    </citation>
    <scope>NUCLEOTIDE SEQUENCE [LARGE SCALE GENOMIC DNA]</scope>
    <source>
        <strain evidence="7 8">DSM 10228</strain>
    </source>
</reference>
<sequence>MNKLIKNFFSTSVANIIGQLVGFISITYYSGVLEKDNYGMITFAQLFILYFTTVVLFGIQAFGTKLVVKKEKAYQELVNELFSFRLVIAVICCLISFGISFFISDNSKFPLILILWSVTLIPTSINFDWFFSGIQDMKHNAVYNLLKTIVPAIIIFTFVRNINDIYVIPIAMSIGVLCGGIYYILILRRYNITLKFKYNNKLFKSYFFMGLPFLLSGLLSMVNGNIDKIILGFNSNQYGELGVYQAAYNFINFIVAFIGVIFVTLFPYIVRAHSEGRERIKKILQIVCRVVLMITIPISIGGFLLSNDIITAFYDEQYIGAVLPVKILMVYIFVFSIREVYAYSLNAFGLEKKYLKVVGISASLNFLLNLIFIPIYGYIAAAIITTVTEIINLVLMRRYIRKIAKFNDIKEVILVLIPALIMAMFILLIKHYISNVFIVIILAIIIYLVAVLLLRTVNLKELKETLKE</sequence>
<proteinExistence type="predicted"/>
<feature type="transmembrane region" description="Helical" evidence="6">
    <location>
        <begin position="109"/>
        <end position="129"/>
    </location>
</feature>
<accession>A0A2T0BGE7</accession>
<keyword evidence="8" id="KW-1185">Reference proteome</keyword>
<dbReference type="GO" id="GO:0005886">
    <property type="term" value="C:plasma membrane"/>
    <property type="evidence" value="ECO:0007669"/>
    <property type="project" value="UniProtKB-SubCell"/>
</dbReference>
<feature type="transmembrane region" description="Helical" evidence="6">
    <location>
        <begin position="38"/>
        <end position="62"/>
    </location>
</feature>
<feature type="transmembrane region" description="Helical" evidence="6">
    <location>
        <begin position="378"/>
        <end position="400"/>
    </location>
</feature>
<comment type="caution">
    <text evidence="7">The sequence shown here is derived from an EMBL/GenBank/DDBJ whole genome shotgun (WGS) entry which is preliminary data.</text>
</comment>
<dbReference type="EMBL" id="PVXQ01000011">
    <property type="protein sequence ID" value="PRR82913.1"/>
    <property type="molecule type" value="Genomic_DNA"/>
</dbReference>
<dbReference type="PANTHER" id="PTHR30250">
    <property type="entry name" value="PST FAMILY PREDICTED COLANIC ACID TRANSPORTER"/>
    <property type="match status" value="1"/>
</dbReference>
<gene>
    <name evidence="7" type="ORF">CLVI_13560</name>
</gene>
<organism evidence="7 8">
    <name type="scientific">Clostridium vincentii</name>
    <dbReference type="NCBI Taxonomy" id="52704"/>
    <lineage>
        <taxon>Bacteria</taxon>
        <taxon>Bacillati</taxon>
        <taxon>Bacillota</taxon>
        <taxon>Clostridia</taxon>
        <taxon>Eubacteriales</taxon>
        <taxon>Clostridiaceae</taxon>
        <taxon>Clostridium</taxon>
    </lineage>
</organism>
<feature type="transmembrane region" description="Helical" evidence="6">
    <location>
        <begin position="282"/>
        <end position="305"/>
    </location>
</feature>
<dbReference type="PANTHER" id="PTHR30250:SF11">
    <property type="entry name" value="O-ANTIGEN TRANSPORTER-RELATED"/>
    <property type="match status" value="1"/>
</dbReference>
<feature type="transmembrane region" description="Helical" evidence="6">
    <location>
        <begin position="246"/>
        <end position="270"/>
    </location>
</feature>
<evidence type="ECO:0000256" key="5">
    <source>
        <dbReference type="ARBA" id="ARBA00023136"/>
    </source>
</evidence>
<evidence type="ECO:0000256" key="1">
    <source>
        <dbReference type="ARBA" id="ARBA00004651"/>
    </source>
</evidence>
<name>A0A2T0BGE7_9CLOT</name>
<dbReference type="InterPro" id="IPR002797">
    <property type="entry name" value="Polysacc_synth"/>
</dbReference>
<feature type="transmembrane region" description="Helical" evidence="6">
    <location>
        <begin position="82"/>
        <end position="103"/>
    </location>
</feature>
<comment type="subcellular location">
    <subcellularLocation>
        <location evidence="1">Cell membrane</location>
        <topology evidence="1">Multi-pass membrane protein</topology>
    </subcellularLocation>
</comment>
<dbReference type="RefSeq" id="WP_106059350.1">
    <property type="nucleotide sequence ID" value="NZ_PVXQ01000011.1"/>
</dbReference>
<dbReference type="Pfam" id="PF01943">
    <property type="entry name" value="Polysacc_synt"/>
    <property type="match status" value="1"/>
</dbReference>
<feature type="transmembrane region" description="Helical" evidence="6">
    <location>
        <begin position="354"/>
        <end position="372"/>
    </location>
</feature>
<feature type="transmembrane region" description="Helical" evidence="6">
    <location>
        <begin position="141"/>
        <end position="159"/>
    </location>
</feature>
<evidence type="ECO:0000256" key="2">
    <source>
        <dbReference type="ARBA" id="ARBA00022475"/>
    </source>
</evidence>
<dbReference type="OrthoDB" id="9815702at2"/>
<evidence type="ECO:0000256" key="4">
    <source>
        <dbReference type="ARBA" id="ARBA00022989"/>
    </source>
</evidence>
<keyword evidence="5 6" id="KW-0472">Membrane</keyword>
<evidence type="ECO:0000313" key="7">
    <source>
        <dbReference type="EMBL" id="PRR82913.1"/>
    </source>
</evidence>
<feature type="transmembrane region" description="Helical" evidence="6">
    <location>
        <begin position="435"/>
        <end position="454"/>
    </location>
</feature>
<dbReference type="Proteomes" id="UP000239471">
    <property type="component" value="Unassembled WGS sequence"/>
</dbReference>
<evidence type="ECO:0000256" key="3">
    <source>
        <dbReference type="ARBA" id="ARBA00022692"/>
    </source>
</evidence>
<feature type="transmembrane region" description="Helical" evidence="6">
    <location>
        <begin position="206"/>
        <end position="226"/>
    </location>
</feature>
<feature type="transmembrane region" description="Helical" evidence="6">
    <location>
        <begin position="12"/>
        <end position="32"/>
    </location>
</feature>
<feature type="transmembrane region" description="Helical" evidence="6">
    <location>
        <begin position="317"/>
        <end position="334"/>
    </location>
</feature>